<accession>A0A5C6PFQ4</accession>
<proteinExistence type="predicted"/>
<evidence type="ECO:0000256" key="1">
    <source>
        <dbReference type="SAM" id="MobiDB-lite"/>
    </source>
</evidence>
<organism evidence="2 3">
    <name type="scientific">Takifugu flavidus</name>
    <name type="common">sansaifugu</name>
    <dbReference type="NCBI Taxonomy" id="433684"/>
    <lineage>
        <taxon>Eukaryota</taxon>
        <taxon>Metazoa</taxon>
        <taxon>Chordata</taxon>
        <taxon>Craniata</taxon>
        <taxon>Vertebrata</taxon>
        <taxon>Euteleostomi</taxon>
        <taxon>Actinopterygii</taxon>
        <taxon>Neopterygii</taxon>
        <taxon>Teleostei</taxon>
        <taxon>Neoteleostei</taxon>
        <taxon>Acanthomorphata</taxon>
        <taxon>Eupercaria</taxon>
        <taxon>Tetraodontiformes</taxon>
        <taxon>Tetradontoidea</taxon>
        <taxon>Tetraodontidae</taxon>
        <taxon>Takifugu</taxon>
    </lineage>
</organism>
<reference evidence="2 3" key="1">
    <citation type="submission" date="2019-04" db="EMBL/GenBank/DDBJ databases">
        <title>Chromosome genome assembly for Takifugu flavidus.</title>
        <authorList>
            <person name="Xiao S."/>
        </authorList>
    </citation>
    <scope>NUCLEOTIDE SEQUENCE [LARGE SCALE GENOMIC DNA]</scope>
    <source>
        <strain evidence="2">HTHZ2018</strain>
        <tissue evidence="2">Muscle</tissue>
    </source>
</reference>
<gene>
    <name evidence="2" type="ORF">D4764_11G0003260</name>
</gene>
<protein>
    <submittedName>
        <fullName evidence="2">Uncharacterized protein</fullName>
    </submittedName>
</protein>
<dbReference type="EMBL" id="RHFK02000003">
    <property type="protein sequence ID" value="TWW78205.1"/>
    <property type="molecule type" value="Genomic_DNA"/>
</dbReference>
<sequence>MGSLLEPRLTPRATKHKTRVPSARMSVGEGWKQQDRNERTKEVASRHYWRQINYKITTNWISATPPETVIISTATITQEPPNFNKRRMAEVLRQNVLEICN</sequence>
<evidence type="ECO:0000313" key="3">
    <source>
        <dbReference type="Proteomes" id="UP000324091"/>
    </source>
</evidence>
<dbReference type="AlphaFoldDB" id="A0A5C6PFQ4"/>
<feature type="region of interest" description="Disordered" evidence="1">
    <location>
        <begin position="1"/>
        <end position="38"/>
    </location>
</feature>
<keyword evidence="3" id="KW-1185">Reference proteome</keyword>
<comment type="caution">
    <text evidence="2">The sequence shown here is derived from an EMBL/GenBank/DDBJ whole genome shotgun (WGS) entry which is preliminary data.</text>
</comment>
<evidence type="ECO:0000313" key="2">
    <source>
        <dbReference type="EMBL" id="TWW78205.1"/>
    </source>
</evidence>
<dbReference type="Proteomes" id="UP000324091">
    <property type="component" value="Chromosome 11"/>
</dbReference>
<name>A0A5C6PFQ4_9TELE</name>